<comment type="subcellular location">
    <subcellularLocation>
        <location evidence="8">Cytoplasm</location>
    </subcellularLocation>
</comment>
<dbReference type="AlphaFoldDB" id="A0A9D2NR05"/>
<feature type="site" description="Stabilizes the basic form of H active site to accept a proton" evidence="8">
    <location>
        <position position="91"/>
    </location>
</feature>
<feature type="binding site" evidence="8">
    <location>
        <position position="66"/>
    </location>
    <ligand>
        <name>tRNA</name>
        <dbReference type="ChEBI" id="CHEBI:17843"/>
    </ligand>
</feature>
<proteinExistence type="inferred from homology"/>
<feature type="binding site" evidence="8">
    <location>
        <position position="64"/>
    </location>
    <ligand>
        <name>tRNA</name>
        <dbReference type="ChEBI" id="CHEBI:17843"/>
    </ligand>
</feature>
<evidence type="ECO:0000256" key="8">
    <source>
        <dbReference type="HAMAP-Rule" id="MF_00083"/>
    </source>
</evidence>
<dbReference type="GO" id="GO:0006515">
    <property type="term" value="P:protein quality control for misfolded or incompletely synthesized proteins"/>
    <property type="evidence" value="ECO:0007669"/>
    <property type="project" value="UniProtKB-UniRule"/>
</dbReference>
<keyword evidence="3 8" id="KW-0378">Hydrolase</keyword>
<feature type="binding site" evidence="8">
    <location>
        <position position="14"/>
    </location>
    <ligand>
        <name>tRNA</name>
        <dbReference type="ChEBI" id="CHEBI:17843"/>
    </ligand>
</feature>
<dbReference type="InterPro" id="IPR001328">
    <property type="entry name" value="Pept_tRNA_hydro"/>
</dbReference>
<evidence type="ECO:0000256" key="7">
    <source>
        <dbReference type="ARBA" id="ARBA00050038"/>
    </source>
</evidence>
<dbReference type="Pfam" id="PF01195">
    <property type="entry name" value="Pept_tRNA_hydro"/>
    <property type="match status" value="1"/>
</dbReference>
<reference evidence="11" key="2">
    <citation type="submission" date="2021-04" db="EMBL/GenBank/DDBJ databases">
        <authorList>
            <person name="Gilroy R."/>
        </authorList>
    </citation>
    <scope>NUCLEOTIDE SEQUENCE</scope>
    <source>
        <strain evidence="11">CHK187-11901</strain>
    </source>
</reference>
<dbReference type="EMBL" id="DWWM01000011">
    <property type="protein sequence ID" value="HJC35936.1"/>
    <property type="molecule type" value="Genomic_DNA"/>
</dbReference>
<dbReference type="CDD" id="cd00462">
    <property type="entry name" value="PTH"/>
    <property type="match status" value="1"/>
</dbReference>
<comment type="catalytic activity">
    <reaction evidence="6 8 9">
        <text>an N-acyl-L-alpha-aminoacyl-tRNA + H2O = an N-acyl-L-amino acid + a tRNA + H(+)</text>
        <dbReference type="Rhea" id="RHEA:54448"/>
        <dbReference type="Rhea" id="RHEA-COMP:10123"/>
        <dbReference type="Rhea" id="RHEA-COMP:13883"/>
        <dbReference type="ChEBI" id="CHEBI:15377"/>
        <dbReference type="ChEBI" id="CHEBI:15378"/>
        <dbReference type="ChEBI" id="CHEBI:59874"/>
        <dbReference type="ChEBI" id="CHEBI:78442"/>
        <dbReference type="ChEBI" id="CHEBI:138191"/>
        <dbReference type="EC" id="3.1.1.29"/>
    </reaction>
</comment>
<feature type="site" description="Discriminates between blocked and unblocked aminoacyl-tRNA" evidence="8">
    <location>
        <position position="9"/>
    </location>
</feature>
<dbReference type="NCBIfam" id="TIGR00447">
    <property type="entry name" value="pth"/>
    <property type="match status" value="1"/>
</dbReference>
<dbReference type="Proteomes" id="UP000823896">
    <property type="component" value="Unassembled WGS sequence"/>
</dbReference>
<comment type="function">
    <text evidence="8">Hydrolyzes ribosome-free peptidyl-tRNAs (with 1 or more amino acids incorporated), which drop off the ribosome during protein synthesis, or as a result of ribosome stalling.</text>
</comment>
<evidence type="ECO:0000256" key="2">
    <source>
        <dbReference type="ARBA" id="ARBA00022555"/>
    </source>
</evidence>
<comment type="function">
    <text evidence="8">Catalyzes the release of premature peptidyl moieties from peptidyl-tRNA molecules trapped in stalled 50S ribosomal subunits, and thus maintains levels of free tRNAs and 50S ribosomes.</text>
</comment>
<dbReference type="FunFam" id="3.40.50.1470:FF:000001">
    <property type="entry name" value="Peptidyl-tRNA hydrolase"/>
    <property type="match status" value="1"/>
</dbReference>
<evidence type="ECO:0000313" key="11">
    <source>
        <dbReference type="EMBL" id="HJC35936.1"/>
    </source>
</evidence>
<keyword evidence="4 8" id="KW-0694">RNA-binding</keyword>
<evidence type="ECO:0000256" key="1">
    <source>
        <dbReference type="ARBA" id="ARBA00013260"/>
    </source>
</evidence>
<dbReference type="EC" id="3.1.1.29" evidence="1 8"/>
<organism evidence="11 12">
    <name type="scientific">Candidatus Merdibacter merdavium</name>
    <dbReference type="NCBI Taxonomy" id="2838692"/>
    <lineage>
        <taxon>Bacteria</taxon>
        <taxon>Bacillati</taxon>
        <taxon>Bacillota</taxon>
        <taxon>Erysipelotrichia</taxon>
        <taxon>Erysipelotrichales</taxon>
        <taxon>Erysipelotrichaceae</taxon>
        <taxon>Merdibacter</taxon>
    </lineage>
</organism>
<feature type="active site" description="Proton acceptor" evidence="8">
    <location>
        <position position="19"/>
    </location>
</feature>
<dbReference type="GO" id="GO:0005737">
    <property type="term" value="C:cytoplasm"/>
    <property type="evidence" value="ECO:0007669"/>
    <property type="project" value="UniProtKB-SubCell"/>
</dbReference>
<dbReference type="GO" id="GO:0000049">
    <property type="term" value="F:tRNA binding"/>
    <property type="evidence" value="ECO:0007669"/>
    <property type="project" value="UniProtKB-UniRule"/>
</dbReference>
<keyword evidence="8" id="KW-0963">Cytoplasm</keyword>
<comment type="similarity">
    <text evidence="5 8 10">Belongs to the PTH family.</text>
</comment>
<dbReference type="PANTHER" id="PTHR17224">
    <property type="entry name" value="PEPTIDYL-TRNA HYDROLASE"/>
    <property type="match status" value="1"/>
</dbReference>
<evidence type="ECO:0000256" key="10">
    <source>
        <dbReference type="RuleBase" id="RU004320"/>
    </source>
</evidence>
<dbReference type="PANTHER" id="PTHR17224:SF1">
    <property type="entry name" value="PEPTIDYL-TRNA HYDROLASE"/>
    <property type="match status" value="1"/>
</dbReference>
<dbReference type="PROSITE" id="PS01195">
    <property type="entry name" value="PEPT_TRNA_HYDROL_1"/>
    <property type="match status" value="1"/>
</dbReference>
<name>A0A9D2NR05_9FIRM</name>
<keyword evidence="2 8" id="KW-0820">tRNA-binding</keyword>
<evidence type="ECO:0000256" key="6">
    <source>
        <dbReference type="ARBA" id="ARBA00048707"/>
    </source>
</evidence>
<protein>
    <recommendedName>
        <fullName evidence="7 8">Peptidyl-tRNA hydrolase</fullName>
        <shortName evidence="8">Pth</shortName>
        <ecNumber evidence="1 8">3.1.1.29</ecNumber>
    </recommendedName>
</protein>
<comment type="caution">
    <text evidence="11">The sequence shown here is derived from an EMBL/GenBank/DDBJ whole genome shotgun (WGS) entry which is preliminary data.</text>
</comment>
<dbReference type="HAMAP" id="MF_00083">
    <property type="entry name" value="Pept_tRNA_hydro_bact"/>
    <property type="match status" value="1"/>
</dbReference>
<accession>A0A9D2NR05</accession>
<sequence>MKLIVGLGNPGKEYERTRHNAGFEVMDEIARQESASISQKKFKALVDKVNIGGQSVLLMKPQTYMNNSGEAVRAAMDFYHLQPQDLLVIYDDMDLAVGRLRLRQKGSAGGHNGIKSIIAHIGTQEFDRIRVGIDKDPRIPTVNWVLGKIRKEELEAYMESVQEAAKAAIFSVTHDFTETMNQFNKKQVKE</sequence>
<dbReference type="SUPFAM" id="SSF53178">
    <property type="entry name" value="Peptidyl-tRNA hydrolase-like"/>
    <property type="match status" value="1"/>
</dbReference>
<evidence type="ECO:0000256" key="4">
    <source>
        <dbReference type="ARBA" id="ARBA00022884"/>
    </source>
</evidence>
<evidence type="ECO:0000313" key="12">
    <source>
        <dbReference type="Proteomes" id="UP000823896"/>
    </source>
</evidence>
<evidence type="ECO:0000256" key="5">
    <source>
        <dbReference type="ARBA" id="ARBA00038063"/>
    </source>
</evidence>
<dbReference type="GO" id="GO:0072344">
    <property type="term" value="P:rescue of stalled ribosome"/>
    <property type="evidence" value="ECO:0007669"/>
    <property type="project" value="UniProtKB-UniRule"/>
</dbReference>
<dbReference type="InterPro" id="IPR018171">
    <property type="entry name" value="Pept_tRNA_hydro_CS"/>
</dbReference>
<reference evidence="11" key="1">
    <citation type="journal article" date="2021" name="PeerJ">
        <title>Extensive microbial diversity within the chicken gut microbiome revealed by metagenomics and culture.</title>
        <authorList>
            <person name="Gilroy R."/>
            <person name="Ravi A."/>
            <person name="Getino M."/>
            <person name="Pursley I."/>
            <person name="Horton D.L."/>
            <person name="Alikhan N.F."/>
            <person name="Baker D."/>
            <person name="Gharbi K."/>
            <person name="Hall N."/>
            <person name="Watson M."/>
            <person name="Adriaenssens E.M."/>
            <person name="Foster-Nyarko E."/>
            <person name="Jarju S."/>
            <person name="Secka A."/>
            <person name="Antonio M."/>
            <person name="Oren A."/>
            <person name="Chaudhuri R.R."/>
            <person name="La Ragione R."/>
            <person name="Hildebrand F."/>
            <person name="Pallen M.J."/>
        </authorList>
    </citation>
    <scope>NUCLEOTIDE SEQUENCE</scope>
    <source>
        <strain evidence="11">CHK187-11901</strain>
    </source>
</reference>
<comment type="subunit">
    <text evidence="8">Monomer.</text>
</comment>
<evidence type="ECO:0000256" key="9">
    <source>
        <dbReference type="RuleBase" id="RU000673"/>
    </source>
</evidence>
<evidence type="ECO:0000256" key="3">
    <source>
        <dbReference type="ARBA" id="ARBA00022801"/>
    </source>
</evidence>
<dbReference type="GO" id="GO:0004045">
    <property type="term" value="F:peptidyl-tRNA hydrolase activity"/>
    <property type="evidence" value="ECO:0007669"/>
    <property type="project" value="UniProtKB-UniRule"/>
</dbReference>
<dbReference type="PROSITE" id="PS01196">
    <property type="entry name" value="PEPT_TRNA_HYDROL_2"/>
    <property type="match status" value="1"/>
</dbReference>
<feature type="binding site" evidence="8">
    <location>
        <position position="112"/>
    </location>
    <ligand>
        <name>tRNA</name>
        <dbReference type="ChEBI" id="CHEBI:17843"/>
    </ligand>
</feature>
<dbReference type="InterPro" id="IPR036416">
    <property type="entry name" value="Pept_tRNA_hydro_sf"/>
</dbReference>
<gene>
    <name evidence="8 11" type="primary">pth</name>
    <name evidence="11" type="ORF">H9702_02245</name>
</gene>
<dbReference type="Gene3D" id="3.40.50.1470">
    <property type="entry name" value="Peptidyl-tRNA hydrolase"/>
    <property type="match status" value="1"/>
</dbReference>